<gene>
    <name evidence="2" type="ORF">PDENDC454_26948</name>
</gene>
<evidence type="ECO:0000313" key="2">
    <source>
        <dbReference type="EMBL" id="EHQ59101.1"/>
    </source>
</evidence>
<accession>H3SP79</accession>
<evidence type="ECO:0000313" key="3">
    <source>
        <dbReference type="Proteomes" id="UP000003900"/>
    </source>
</evidence>
<comment type="caution">
    <text evidence="2">The sequence shown here is derived from an EMBL/GenBank/DDBJ whole genome shotgun (WGS) entry which is preliminary data.</text>
</comment>
<dbReference type="AlphaFoldDB" id="H3SP79"/>
<feature type="compositionally biased region" description="Low complexity" evidence="1">
    <location>
        <begin position="18"/>
        <end position="27"/>
    </location>
</feature>
<sequence length="99" mass="10448">MIGVRGQPRCGGGKTEAGKAAAETATNTAADTAADTASDIAPGTVANTAVDISWTQRRIYWRTYQWDTARAQRRTYRGHSDAHIVGHSDGTSGGSGKRL</sequence>
<feature type="region of interest" description="Disordered" evidence="1">
    <location>
        <begin position="1"/>
        <end position="27"/>
    </location>
</feature>
<feature type="region of interest" description="Disordered" evidence="1">
    <location>
        <begin position="76"/>
        <end position="99"/>
    </location>
</feature>
<evidence type="ECO:0000256" key="1">
    <source>
        <dbReference type="SAM" id="MobiDB-lite"/>
    </source>
</evidence>
<organism evidence="2 3">
    <name type="scientific">Paenibacillus dendritiformis C454</name>
    <dbReference type="NCBI Taxonomy" id="1131935"/>
    <lineage>
        <taxon>Bacteria</taxon>
        <taxon>Bacillati</taxon>
        <taxon>Bacillota</taxon>
        <taxon>Bacilli</taxon>
        <taxon>Bacillales</taxon>
        <taxon>Paenibacillaceae</taxon>
        <taxon>Paenibacillus</taxon>
    </lineage>
</organism>
<reference evidence="2 3" key="1">
    <citation type="journal article" date="2012" name="J. Bacteriol.">
        <title>Genome Sequence of the Pattern-Forming Social Bacterium Paenibacillus dendritiformis C454 Chiral Morphotype.</title>
        <authorList>
            <person name="Sirota-Madi A."/>
            <person name="Olender T."/>
            <person name="Helman Y."/>
            <person name="Brainis I."/>
            <person name="Finkelshtein A."/>
            <person name="Roth D."/>
            <person name="Hagai E."/>
            <person name="Leshkowitz D."/>
            <person name="Brodsky L."/>
            <person name="Galatenko V."/>
            <person name="Nikolaev V."/>
            <person name="Gutnick D.L."/>
            <person name="Lancet D."/>
            <person name="Ben-Jacob E."/>
        </authorList>
    </citation>
    <scope>NUCLEOTIDE SEQUENCE [LARGE SCALE GENOMIC DNA]</scope>
    <source>
        <strain evidence="2 3">C454</strain>
    </source>
</reference>
<dbReference type="EMBL" id="AHKH01000179">
    <property type="protein sequence ID" value="EHQ59101.1"/>
    <property type="molecule type" value="Genomic_DNA"/>
</dbReference>
<keyword evidence="3" id="KW-1185">Reference proteome</keyword>
<proteinExistence type="predicted"/>
<dbReference type="Proteomes" id="UP000003900">
    <property type="component" value="Unassembled WGS sequence"/>
</dbReference>
<name>H3SP79_9BACL</name>
<protein>
    <submittedName>
        <fullName evidence="2">Uncharacterized protein</fullName>
    </submittedName>
</protein>